<organism evidence="1 2">
    <name type="scientific">Candidatus Colimorpha enterica</name>
    <dbReference type="NCBI Taxonomy" id="3083063"/>
    <lineage>
        <taxon>Bacteria</taxon>
        <taxon>Pseudomonadati</taxon>
        <taxon>Bacteroidota</taxon>
        <taxon>Bacteroidia</taxon>
        <taxon>Bacteroidales</taxon>
        <taxon>Candidatus Colimorpha</taxon>
    </lineage>
</organism>
<sequence>MDEKITVPKRILSSLISSVSAGVVPRLGAPYIAIGREAEISALLSDLEIVGEGGSAMRFVIGKYGSGKSFLIQLMRGYALERGFICADCDLSPERRLCGGKGSGIATYRELIKNMSSKTSPEGGALGPVISRWLSSVQGEVAQSVVLPGSPDFGKEISKRVFALSKKMENSVGGFDFASVINSYYRAETEGSDELKSACLRWLRGEYTTKTEAREYLSVGSLISDDNWYDYIKLWAEFVKSIGYRGFVVFIDECVNLYKITNRVSRENNYEKILSMFNDTLQGRAPGLCMIMGGTPQFLEDTRRGLFSYEALRSRLADGRFTGSGEFRDMLGPVIRLRRLSDNELFALISRLTKLHGMYYSWEPRVTEEQQAQFLREAVSRTGADTMMTPREMIRDYMSVLNILLQNPSAGFTDVVRSSASQAAAAAEETKEISLDDIEI</sequence>
<proteinExistence type="predicted"/>
<dbReference type="SUPFAM" id="SSF52540">
    <property type="entry name" value="P-loop containing nucleoside triphosphate hydrolases"/>
    <property type="match status" value="1"/>
</dbReference>
<keyword evidence="1" id="KW-0547">Nucleotide-binding</keyword>
<name>A0AAE3FGM0_9BACT</name>
<gene>
    <name evidence="1" type="ORF">MR241_02210</name>
</gene>
<protein>
    <submittedName>
        <fullName evidence="1">ATP-binding protein</fullName>
    </submittedName>
</protein>
<comment type="caution">
    <text evidence="1">The sequence shown here is derived from an EMBL/GenBank/DDBJ whole genome shotgun (WGS) entry which is preliminary data.</text>
</comment>
<dbReference type="InterPro" id="IPR027417">
    <property type="entry name" value="P-loop_NTPase"/>
</dbReference>
<keyword evidence="1" id="KW-0067">ATP-binding</keyword>
<dbReference type="GO" id="GO:0005524">
    <property type="term" value="F:ATP binding"/>
    <property type="evidence" value="ECO:0007669"/>
    <property type="project" value="UniProtKB-KW"/>
</dbReference>
<reference evidence="1 2" key="1">
    <citation type="submission" date="2022-03" db="EMBL/GenBank/DDBJ databases">
        <title>Metagenome-assembled genomes from swine fecal metagenomes.</title>
        <authorList>
            <person name="Holman D.B."/>
            <person name="Kommadath A."/>
        </authorList>
    </citation>
    <scope>NUCLEOTIDE SEQUENCE [LARGE SCALE GENOMIC DNA]</scope>
    <source>
        <strain evidence="1">SUG147</strain>
    </source>
</reference>
<dbReference type="Proteomes" id="UP001139365">
    <property type="component" value="Unassembled WGS sequence"/>
</dbReference>
<dbReference type="AlphaFoldDB" id="A0AAE3FGM0"/>
<dbReference type="InterPro" id="IPR021228">
    <property type="entry name" value="BrxD"/>
</dbReference>
<dbReference type="Pfam" id="PF10923">
    <property type="entry name" value="BrxC_BrxD"/>
    <property type="match status" value="1"/>
</dbReference>
<dbReference type="EMBL" id="JALEMU010000039">
    <property type="protein sequence ID" value="MCI5755090.1"/>
    <property type="molecule type" value="Genomic_DNA"/>
</dbReference>
<accession>A0AAE3FGM0</accession>
<evidence type="ECO:0000313" key="1">
    <source>
        <dbReference type="EMBL" id="MCI5755090.1"/>
    </source>
</evidence>
<evidence type="ECO:0000313" key="2">
    <source>
        <dbReference type="Proteomes" id="UP001139365"/>
    </source>
</evidence>